<dbReference type="EMBL" id="NVSR01000119">
    <property type="protein sequence ID" value="PCI24732.1"/>
    <property type="molecule type" value="Genomic_DNA"/>
</dbReference>
<name>A0A2A4SU36_9DELT</name>
<organism evidence="1 2">
    <name type="scientific">SAR324 cluster bacterium</name>
    <dbReference type="NCBI Taxonomy" id="2024889"/>
    <lineage>
        <taxon>Bacteria</taxon>
        <taxon>Deltaproteobacteria</taxon>
        <taxon>SAR324 cluster</taxon>
    </lineage>
</organism>
<dbReference type="Proteomes" id="UP000218113">
    <property type="component" value="Unassembled WGS sequence"/>
</dbReference>
<gene>
    <name evidence="1" type="ORF">COB67_11340</name>
</gene>
<evidence type="ECO:0000313" key="1">
    <source>
        <dbReference type="EMBL" id="PCI24732.1"/>
    </source>
</evidence>
<evidence type="ECO:0000313" key="2">
    <source>
        <dbReference type="Proteomes" id="UP000218113"/>
    </source>
</evidence>
<comment type="caution">
    <text evidence="1">The sequence shown here is derived from an EMBL/GenBank/DDBJ whole genome shotgun (WGS) entry which is preliminary data.</text>
</comment>
<reference evidence="2" key="1">
    <citation type="submission" date="2017-08" db="EMBL/GenBank/DDBJ databases">
        <title>A dynamic microbial community with high functional redundancy inhabits the cold, oxic subseafloor aquifer.</title>
        <authorList>
            <person name="Tully B.J."/>
            <person name="Wheat C.G."/>
            <person name="Glazer B.T."/>
            <person name="Huber J.A."/>
        </authorList>
    </citation>
    <scope>NUCLEOTIDE SEQUENCE [LARGE SCALE GENOMIC DNA]</scope>
</reference>
<protein>
    <submittedName>
        <fullName evidence="1">Uncharacterized protein</fullName>
    </submittedName>
</protein>
<proteinExistence type="predicted"/>
<dbReference type="AlphaFoldDB" id="A0A2A4SU36"/>
<sequence>MVASKRIDSGGKMRQESGPKFGSLKLLGLGILMLILAVSCKQFNDDPAEPEQKIRMNVGKLQQQVGYSSQVTIQAPEESSASTPVKGMILGAMVVTSRETPYSTEVALNDEIKKNMEDELTNSIEFLGIIKLPNAEQFLEFKVPPETAGKWQIIAVGVDFAIETLDELGEDEHENALIYVGFSKNFYKAEDVGDEPLEEELVLQRACLTNISKGCATYSDNIEKDPVVQAAVEIIGVQINDIDVSDNFPLIVRVSPQNSQITATQAITNLKSYRDSFSGGTGAIDSLTILTTHTKNTNESSACKALADGAPTVTALTEACETQKYKLSIIK</sequence>
<accession>A0A2A4SU36</accession>